<dbReference type="EMBL" id="CAXDID020000390">
    <property type="protein sequence ID" value="CAL6086047.1"/>
    <property type="molecule type" value="Genomic_DNA"/>
</dbReference>
<keyword evidence="3 7" id="KW-0812">Transmembrane</keyword>
<gene>
    <name evidence="8" type="ORF">HINF_LOCUS11917</name>
    <name evidence="9" type="ORF">HINF_LOCUS62973</name>
</gene>
<protein>
    <submittedName>
        <fullName evidence="8">Cell division protein 50</fullName>
    </submittedName>
    <submittedName>
        <fullName evidence="9">Cell_division protein 50</fullName>
    </submittedName>
</protein>
<dbReference type="Proteomes" id="UP001642409">
    <property type="component" value="Unassembled WGS sequence"/>
</dbReference>
<comment type="caution">
    <text evidence="8">The sequence shown here is derived from an EMBL/GenBank/DDBJ whole genome shotgun (WGS) entry which is preliminary data.</text>
</comment>
<keyword evidence="10" id="KW-1185">Reference proteome</keyword>
<dbReference type="AlphaFoldDB" id="A0AA86NRA9"/>
<dbReference type="PANTHER" id="PTHR10926:SF0">
    <property type="entry name" value="CDC50, ISOFORM A"/>
    <property type="match status" value="1"/>
</dbReference>
<name>A0AA86NRA9_9EUKA</name>
<comment type="similarity">
    <text evidence="2 6">Belongs to the CDC50/LEM3 family.</text>
</comment>
<dbReference type="EMBL" id="CATOUU010000309">
    <property type="protein sequence ID" value="CAI9924272.1"/>
    <property type="molecule type" value="Genomic_DNA"/>
</dbReference>
<accession>A0AA86NRA9</accession>
<dbReference type="GO" id="GO:0005783">
    <property type="term" value="C:endoplasmic reticulum"/>
    <property type="evidence" value="ECO:0007669"/>
    <property type="project" value="TreeGrafter"/>
</dbReference>
<evidence type="ECO:0000256" key="4">
    <source>
        <dbReference type="ARBA" id="ARBA00022989"/>
    </source>
</evidence>
<keyword evidence="5 6" id="KW-0472">Membrane</keyword>
<dbReference type="GO" id="GO:0005794">
    <property type="term" value="C:Golgi apparatus"/>
    <property type="evidence" value="ECO:0007669"/>
    <property type="project" value="TreeGrafter"/>
</dbReference>
<evidence type="ECO:0000256" key="2">
    <source>
        <dbReference type="ARBA" id="ARBA00009457"/>
    </source>
</evidence>
<evidence type="ECO:0000256" key="6">
    <source>
        <dbReference type="PIRNR" id="PIRNR015840"/>
    </source>
</evidence>
<proteinExistence type="inferred from homology"/>
<dbReference type="GO" id="GO:0051301">
    <property type="term" value="P:cell division"/>
    <property type="evidence" value="ECO:0007669"/>
    <property type="project" value="UniProtKB-KW"/>
</dbReference>
<dbReference type="PANTHER" id="PTHR10926">
    <property type="entry name" value="CELL CYCLE CONTROL PROTEIN 50"/>
    <property type="match status" value="1"/>
</dbReference>
<evidence type="ECO:0000256" key="7">
    <source>
        <dbReference type="SAM" id="Phobius"/>
    </source>
</evidence>
<reference evidence="8" key="1">
    <citation type="submission" date="2023-06" db="EMBL/GenBank/DDBJ databases">
        <authorList>
            <person name="Kurt Z."/>
        </authorList>
    </citation>
    <scope>NUCLEOTIDE SEQUENCE</scope>
</reference>
<evidence type="ECO:0000313" key="9">
    <source>
        <dbReference type="EMBL" id="CAL6086047.1"/>
    </source>
</evidence>
<sequence length="317" mass="36101">MGFLSIDSKFSGSSFMQQQMKHCIPAYNPLVLACVFSVLGVSFCIFGSILIQQSKQMLYYKARHENEQTEQKQISLHLNQKQPLALYYQIPGFYQNIRSYVQSFNMTQLASNKFTDVPLDENCELTTPDKAINYPCGLIYKTRVEDIYTISINNIPLQMNAKILHKHDIQFNNYFGKAFKQLPNWQQVADWMLPAPFKDVQKAYSAASQEELALLNINFTNKVVVELKMSGTHNYSAFRNVVVEQPGLFGNKNETAALGKMNLAFGIVCTVCALLYLLVYIYLKVKEGPRIKDSKGIKHAIIKLQRTEPGVTSQYTD</sequence>
<dbReference type="InterPro" id="IPR005045">
    <property type="entry name" value="CDC50/LEM3_fam"/>
</dbReference>
<reference evidence="9 10" key="2">
    <citation type="submission" date="2024-07" db="EMBL/GenBank/DDBJ databases">
        <authorList>
            <person name="Akdeniz Z."/>
        </authorList>
    </citation>
    <scope>NUCLEOTIDE SEQUENCE [LARGE SCALE GENOMIC DNA]</scope>
</reference>
<evidence type="ECO:0000256" key="1">
    <source>
        <dbReference type="ARBA" id="ARBA00004141"/>
    </source>
</evidence>
<evidence type="ECO:0000256" key="5">
    <source>
        <dbReference type="ARBA" id="ARBA00023136"/>
    </source>
</evidence>
<feature type="transmembrane region" description="Helical" evidence="7">
    <location>
        <begin position="263"/>
        <end position="283"/>
    </location>
</feature>
<evidence type="ECO:0000313" key="8">
    <source>
        <dbReference type="EMBL" id="CAI9924272.1"/>
    </source>
</evidence>
<keyword evidence="4 7" id="KW-1133">Transmembrane helix</keyword>
<dbReference type="Pfam" id="PF03381">
    <property type="entry name" value="CDC50"/>
    <property type="match status" value="1"/>
</dbReference>
<keyword evidence="8" id="KW-0131">Cell cycle</keyword>
<comment type="subcellular location">
    <subcellularLocation>
        <location evidence="1">Membrane</location>
        <topology evidence="1">Multi-pass membrane protein</topology>
    </subcellularLocation>
</comment>
<organism evidence="8">
    <name type="scientific">Hexamita inflata</name>
    <dbReference type="NCBI Taxonomy" id="28002"/>
    <lineage>
        <taxon>Eukaryota</taxon>
        <taxon>Metamonada</taxon>
        <taxon>Diplomonadida</taxon>
        <taxon>Hexamitidae</taxon>
        <taxon>Hexamitinae</taxon>
        <taxon>Hexamita</taxon>
    </lineage>
</organism>
<dbReference type="GO" id="GO:0005886">
    <property type="term" value="C:plasma membrane"/>
    <property type="evidence" value="ECO:0007669"/>
    <property type="project" value="TreeGrafter"/>
</dbReference>
<feature type="transmembrane region" description="Helical" evidence="7">
    <location>
        <begin position="30"/>
        <end position="51"/>
    </location>
</feature>
<keyword evidence="8" id="KW-0132">Cell division</keyword>
<dbReference type="PIRSF" id="PIRSF015840">
    <property type="entry name" value="DUF284_TM_euk"/>
    <property type="match status" value="1"/>
</dbReference>
<evidence type="ECO:0000256" key="3">
    <source>
        <dbReference type="ARBA" id="ARBA00022692"/>
    </source>
</evidence>
<evidence type="ECO:0000313" key="10">
    <source>
        <dbReference type="Proteomes" id="UP001642409"/>
    </source>
</evidence>